<dbReference type="AlphaFoldDB" id="A0A445B063"/>
<proteinExistence type="predicted"/>
<dbReference type="InterPro" id="IPR026960">
    <property type="entry name" value="RVT-Znf"/>
</dbReference>
<evidence type="ECO:0000313" key="2">
    <source>
        <dbReference type="EMBL" id="RYR32072.1"/>
    </source>
</evidence>
<evidence type="ECO:0000259" key="1">
    <source>
        <dbReference type="Pfam" id="PF13966"/>
    </source>
</evidence>
<evidence type="ECO:0000313" key="3">
    <source>
        <dbReference type="Proteomes" id="UP000289738"/>
    </source>
</evidence>
<sequence>MAHEGLPVNQKLHSRIASSNPMCIRCQMEEESVGHCIFYCSDSVEAWRLAELEVRAQQTEPWKRWLEFIQATRLRSHNYSSDIELAANLCWQIWKARNELVFNEDRRTPWMCVEAAHRSMQRR</sequence>
<feature type="domain" description="Reverse transcriptase zinc-binding" evidence="1">
    <location>
        <begin position="2"/>
        <end position="47"/>
    </location>
</feature>
<protein>
    <recommendedName>
        <fullName evidence="1">Reverse transcriptase zinc-binding domain-containing protein</fullName>
    </recommendedName>
</protein>
<dbReference type="EMBL" id="SDMP01000011">
    <property type="protein sequence ID" value="RYR32072.1"/>
    <property type="molecule type" value="Genomic_DNA"/>
</dbReference>
<dbReference type="Proteomes" id="UP000289738">
    <property type="component" value="Chromosome B01"/>
</dbReference>
<accession>A0A445B063</accession>
<gene>
    <name evidence="2" type="ORF">Ahy_B01g057064</name>
</gene>
<comment type="caution">
    <text evidence="2">The sequence shown here is derived from an EMBL/GenBank/DDBJ whole genome shotgun (WGS) entry which is preliminary data.</text>
</comment>
<dbReference type="Pfam" id="PF13966">
    <property type="entry name" value="zf-RVT"/>
    <property type="match status" value="1"/>
</dbReference>
<reference evidence="2 3" key="1">
    <citation type="submission" date="2019-01" db="EMBL/GenBank/DDBJ databases">
        <title>Sequencing of cultivated peanut Arachis hypogaea provides insights into genome evolution and oil improvement.</title>
        <authorList>
            <person name="Chen X."/>
        </authorList>
    </citation>
    <scope>NUCLEOTIDE SEQUENCE [LARGE SCALE GENOMIC DNA]</scope>
    <source>
        <strain evidence="3">cv. Fuhuasheng</strain>
        <tissue evidence="2">Leaves</tissue>
    </source>
</reference>
<organism evidence="2 3">
    <name type="scientific">Arachis hypogaea</name>
    <name type="common">Peanut</name>
    <dbReference type="NCBI Taxonomy" id="3818"/>
    <lineage>
        <taxon>Eukaryota</taxon>
        <taxon>Viridiplantae</taxon>
        <taxon>Streptophyta</taxon>
        <taxon>Embryophyta</taxon>
        <taxon>Tracheophyta</taxon>
        <taxon>Spermatophyta</taxon>
        <taxon>Magnoliopsida</taxon>
        <taxon>eudicotyledons</taxon>
        <taxon>Gunneridae</taxon>
        <taxon>Pentapetalae</taxon>
        <taxon>rosids</taxon>
        <taxon>fabids</taxon>
        <taxon>Fabales</taxon>
        <taxon>Fabaceae</taxon>
        <taxon>Papilionoideae</taxon>
        <taxon>50 kb inversion clade</taxon>
        <taxon>dalbergioids sensu lato</taxon>
        <taxon>Dalbergieae</taxon>
        <taxon>Pterocarpus clade</taxon>
        <taxon>Arachis</taxon>
    </lineage>
</organism>
<dbReference type="STRING" id="3818.A0A445B063"/>
<keyword evidence="3" id="KW-1185">Reference proteome</keyword>
<name>A0A445B063_ARAHY</name>